<evidence type="ECO:0000256" key="5">
    <source>
        <dbReference type="ARBA" id="ARBA00038359"/>
    </source>
</evidence>
<evidence type="ECO:0000256" key="7">
    <source>
        <dbReference type="SAM" id="Phobius"/>
    </source>
</evidence>
<dbReference type="InterPro" id="IPR049326">
    <property type="entry name" value="Rhodopsin_dom_fungi"/>
</dbReference>
<comment type="similarity">
    <text evidence="5">Belongs to the SAT4 family.</text>
</comment>
<feature type="domain" description="Rhodopsin" evidence="8">
    <location>
        <begin position="13"/>
        <end position="96"/>
    </location>
</feature>
<keyword evidence="3 7" id="KW-1133">Transmembrane helix</keyword>
<evidence type="ECO:0000256" key="2">
    <source>
        <dbReference type="ARBA" id="ARBA00022692"/>
    </source>
</evidence>
<evidence type="ECO:0000256" key="3">
    <source>
        <dbReference type="ARBA" id="ARBA00022989"/>
    </source>
</evidence>
<evidence type="ECO:0000313" key="9">
    <source>
        <dbReference type="Proteomes" id="UP000504637"/>
    </source>
</evidence>
<dbReference type="Proteomes" id="UP000504637">
    <property type="component" value="Unplaced"/>
</dbReference>
<name>A0A6J3ME35_9PEZI</name>
<comment type="subcellular location">
    <subcellularLocation>
        <location evidence="1">Membrane</location>
        <topology evidence="1">Multi-pass membrane protein</topology>
    </subcellularLocation>
</comment>
<feature type="transmembrane region" description="Helical" evidence="7">
    <location>
        <begin position="186"/>
        <end position="206"/>
    </location>
</feature>
<feature type="transmembrane region" description="Helical" evidence="7">
    <location>
        <begin position="14"/>
        <end position="37"/>
    </location>
</feature>
<proteinExistence type="inferred from homology"/>
<accession>A0A6J3ME35</accession>
<evidence type="ECO:0000256" key="6">
    <source>
        <dbReference type="SAM" id="MobiDB-lite"/>
    </source>
</evidence>
<sequence length="307" mass="34149">MADSGYMLKTPAKAYVSMIVFDFGLSCAKIAIGFQCLKVFTQPKILASCWTYVVVLSSFALVTCFLDIFLCLPWAPAWLISGEGAACLGQRALWSVQDCFLETMLSGLSLTQRNRTSTAVVNTITDVAAALLALPLFWEFDLRRRDKFALLFAFVLGLSAIAFSCLRLQDIVTSSSIRKTLRDSLLIIWTALELNIIIACACLPTLRDACLPLFCDSSSQIPISRRSLENPSRAMSVRSPLGPRRSTPTPDYFDMEHIRPDTSLSDLPAGHIFVHTSLEQQVEQAQAVRSNSLDVESMRARFDEQKW</sequence>
<dbReference type="RefSeq" id="XP_033463312.1">
    <property type="nucleotide sequence ID" value="XM_033598897.1"/>
</dbReference>
<reference evidence="10" key="2">
    <citation type="submission" date="2020-04" db="EMBL/GenBank/DDBJ databases">
        <authorList>
            <consortium name="NCBI Genome Project"/>
        </authorList>
    </citation>
    <scope>NUCLEOTIDE SEQUENCE</scope>
    <source>
        <strain evidence="10">CBS 342.82</strain>
    </source>
</reference>
<dbReference type="Pfam" id="PF20684">
    <property type="entry name" value="Fung_rhodopsin"/>
    <property type="match status" value="2"/>
</dbReference>
<feature type="region of interest" description="Disordered" evidence="6">
    <location>
        <begin position="228"/>
        <end position="249"/>
    </location>
</feature>
<feature type="transmembrane region" description="Helical" evidence="7">
    <location>
        <begin position="49"/>
        <end position="75"/>
    </location>
</feature>
<dbReference type="GO" id="GO:0016020">
    <property type="term" value="C:membrane"/>
    <property type="evidence" value="ECO:0007669"/>
    <property type="project" value="UniProtKB-SubCell"/>
</dbReference>
<keyword evidence="9" id="KW-1185">Reference proteome</keyword>
<evidence type="ECO:0000259" key="8">
    <source>
        <dbReference type="Pfam" id="PF20684"/>
    </source>
</evidence>
<dbReference type="OrthoDB" id="444631at2759"/>
<evidence type="ECO:0000256" key="4">
    <source>
        <dbReference type="ARBA" id="ARBA00023136"/>
    </source>
</evidence>
<feature type="domain" description="Rhodopsin" evidence="8">
    <location>
        <begin position="116"/>
        <end position="208"/>
    </location>
</feature>
<reference evidence="10" key="3">
    <citation type="submission" date="2025-08" db="UniProtKB">
        <authorList>
            <consortium name="RefSeq"/>
        </authorList>
    </citation>
    <scope>IDENTIFICATION</scope>
    <source>
        <strain evidence="10">CBS 342.82</strain>
    </source>
</reference>
<gene>
    <name evidence="10" type="ORF">K489DRAFT_111211</name>
</gene>
<dbReference type="InterPro" id="IPR052337">
    <property type="entry name" value="SAT4-like"/>
</dbReference>
<reference evidence="10" key="1">
    <citation type="submission" date="2020-01" db="EMBL/GenBank/DDBJ databases">
        <authorList>
            <consortium name="DOE Joint Genome Institute"/>
            <person name="Haridas S."/>
            <person name="Albert R."/>
            <person name="Binder M."/>
            <person name="Bloem J."/>
            <person name="Labutti K."/>
            <person name="Salamov A."/>
            <person name="Andreopoulos B."/>
            <person name="Baker S.E."/>
            <person name="Barry K."/>
            <person name="Bills G."/>
            <person name="Bluhm B.H."/>
            <person name="Cannon C."/>
            <person name="Castanera R."/>
            <person name="Culley D.E."/>
            <person name="Daum C."/>
            <person name="Ezra D."/>
            <person name="Gonzalez J.B."/>
            <person name="Henrissat B."/>
            <person name="Kuo A."/>
            <person name="Liang C."/>
            <person name="Lipzen A."/>
            <person name="Lutzoni F."/>
            <person name="Magnuson J."/>
            <person name="Mondo S."/>
            <person name="Nolan M."/>
            <person name="Ohm R."/>
            <person name="Pangilinan J."/>
            <person name="Park H.-J."/>
            <person name="Ramirez L."/>
            <person name="Alfaro M."/>
            <person name="Sun H."/>
            <person name="Tritt A."/>
            <person name="Yoshinaga Y."/>
            <person name="Zwiers L.-H."/>
            <person name="Turgeon B.G."/>
            <person name="Goodwin S.B."/>
            <person name="Spatafora J.W."/>
            <person name="Crous P.W."/>
            <person name="Grigoriev I.V."/>
        </authorList>
    </citation>
    <scope>NUCLEOTIDE SEQUENCE</scope>
    <source>
        <strain evidence="10">CBS 342.82</strain>
    </source>
</reference>
<feature type="transmembrane region" description="Helical" evidence="7">
    <location>
        <begin position="148"/>
        <end position="166"/>
    </location>
</feature>
<dbReference type="PANTHER" id="PTHR33048">
    <property type="entry name" value="PTH11-LIKE INTEGRAL MEMBRANE PROTEIN (AFU_ORTHOLOGUE AFUA_5G11245)"/>
    <property type="match status" value="1"/>
</dbReference>
<dbReference type="PANTHER" id="PTHR33048:SF47">
    <property type="entry name" value="INTEGRAL MEMBRANE PROTEIN-RELATED"/>
    <property type="match status" value="1"/>
</dbReference>
<protein>
    <recommendedName>
        <fullName evidence="8">Rhodopsin domain-containing protein</fullName>
    </recommendedName>
</protein>
<evidence type="ECO:0000313" key="10">
    <source>
        <dbReference type="RefSeq" id="XP_033463312.1"/>
    </source>
</evidence>
<keyword evidence="2 7" id="KW-0812">Transmembrane</keyword>
<dbReference type="AlphaFoldDB" id="A0A6J3ME35"/>
<evidence type="ECO:0000256" key="1">
    <source>
        <dbReference type="ARBA" id="ARBA00004141"/>
    </source>
</evidence>
<dbReference type="GeneID" id="54356696"/>
<organism evidence="10">
    <name type="scientific">Dissoconium aciculare CBS 342.82</name>
    <dbReference type="NCBI Taxonomy" id="1314786"/>
    <lineage>
        <taxon>Eukaryota</taxon>
        <taxon>Fungi</taxon>
        <taxon>Dikarya</taxon>
        <taxon>Ascomycota</taxon>
        <taxon>Pezizomycotina</taxon>
        <taxon>Dothideomycetes</taxon>
        <taxon>Dothideomycetidae</taxon>
        <taxon>Mycosphaerellales</taxon>
        <taxon>Dissoconiaceae</taxon>
        <taxon>Dissoconium</taxon>
    </lineage>
</organism>
<keyword evidence="4 7" id="KW-0472">Membrane</keyword>